<evidence type="ECO:0000256" key="2">
    <source>
        <dbReference type="SAM" id="MobiDB-lite"/>
    </source>
</evidence>
<dbReference type="Pfam" id="PF12796">
    <property type="entry name" value="Ank_2"/>
    <property type="match status" value="1"/>
</dbReference>
<dbReference type="InterPro" id="IPR002110">
    <property type="entry name" value="Ankyrin_rpt"/>
</dbReference>
<keyword evidence="4" id="KW-1185">Reference proteome</keyword>
<sequence length="540" mass="59089">MGDVDRAVDHDAPALGPKTGLTPLAAAVVSGNADEVQQLLEKGADPNERSLNGETPLLLAAWKAAREAPLITQLLLSKLSRDSVDDTCDAAENKTPLMCAIERAAASKSSLDLEVIRLLRSAGASLAIRNNDGFNATEVAKGLKVGATSIVRMKAIFRALHPESERSSLATLNSVVVSFLLFVVGAVNNLSDGAVDRLSGGKPTIALRSRSPTDGKSQQVNKTTEVQTAQQFIKNVDDYVKRNPVFATFFGKDNEDFIQELARKLVDLAKDSTSALGQPGVLPNTTQLTLYQQVIYYDDNSSTQKTKWWKHQEKLALGIAQITTRLLPDGEGVALRATNQGPSTDNYYILNLEALGEAMDSMRWKSYGSLDMGTNMKSYGSLDMGTNMKSGILQPLVYDKLAAGTLKRPLLVSIVTDGDCGPEGKDDSLANAILECGNRLVEAKYPRDSKYLLITNQTGVKFVIGQVGSGRRATQFLESLRSNDKIAEVAYIVSEKVDEKFAEFNDNYWSLDRWVSKTRPIFILFYNIRTSRKKVDYLYP</sequence>
<keyword evidence="1" id="KW-0040">ANK repeat</keyword>
<feature type="compositionally biased region" description="Polar residues" evidence="2">
    <location>
        <begin position="210"/>
        <end position="222"/>
    </location>
</feature>
<dbReference type="SMART" id="SM00248">
    <property type="entry name" value="ANK"/>
    <property type="match status" value="3"/>
</dbReference>
<reference evidence="3" key="1">
    <citation type="journal article" date="2023" name="Mol. Phylogenet. Evol.">
        <title>Genome-scale phylogeny and comparative genomics of the fungal order Sordariales.</title>
        <authorList>
            <person name="Hensen N."/>
            <person name="Bonometti L."/>
            <person name="Westerberg I."/>
            <person name="Brannstrom I.O."/>
            <person name="Guillou S."/>
            <person name="Cros-Aarteil S."/>
            <person name="Calhoun S."/>
            <person name="Haridas S."/>
            <person name="Kuo A."/>
            <person name="Mondo S."/>
            <person name="Pangilinan J."/>
            <person name="Riley R."/>
            <person name="LaButti K."/>
            <person name="Andreopoulos B."/>
            <person name="Lipzen A."/>
            <person name="Chen C."/>
            <person name="Yan M."/>
            <person name="Daum C."/>
            <person name="Ng V."/>
            <person name="Clum A."/>
            <person name="Steindorff A."/>
            <person name="Ohm R.A."/>
            <person name="Martin F."/>
            <person name="Silar P."/>
            <person name="Natvig D.O."/>
            <person name="Lalanne C."/>
            <person name="Gautier V."/>
            <person name="Ament-Velasquez S.L."/>
            <person name="Kruys A."/>
            <person name="Hutchinson M.I."/>
            <person name="Powell A.J."/>
            <person name="Barry K."/>
            <person name="Miller A.N."/>
            <person name="Grigoriev I.V."/>
            <person name="Debuchy R."/>
            <person name="Gladieux P."/>
            <person name="Hiltunen Thoren M."/>
            <person name="Johannesson H."/>
        </authorList>
    </citation>
    <scope>NUCLEOTIDE SEQUENCE</scope>
    <source>
        <strain evidence="3">PSN324</strain>
    </source>
</reference>
<dbReference type="InterPro" id="IPR036770">
    <property type="entry name" value="Ankyrin_rpt-contain_sf"/>
</dbReference>
<dbReference type="EMBL" id="MU865079">
    <property type="protein sequence ID" value="KAK4458192.1"/>
    <property type="molecule type" value="Genomic_DNA"/>
</dbReference>
<dbReference type="PROSITE" id="PS50297">
    <property type="entry name" value="ANK_REP_REGION"/>
    <property type="match status" value="1"/>
</dbReference>
<protein>
    <submittedName>
        <fullName evidence="3">Uncharacterized protein</fullName>
    </submittedName>
</protein>
<reference evidence="3" key="2">
    <citation type="submission" date="2023-06" db="EMBL/GenBank/DDBJ databases">
        <authorList>
            <consortium name="Lawrence Berkeley National Laboratory"/>
            <person name="Mondo S.J."/>
            <person name="Hensen N."/>
            <person name="Bonometti L."/>
            <person name="Westerberg I."/>
            <person name="Brannstrom I.O."/>
            <person name="Guillou S."/>
            <person name="Cros-Aarteil S."/>
            <person name="Calhoun S."/>
            <person name="Haridas S."/>
            <person name="Kuo A."/>
            <person name="Pangilinan J."/>
            <person name="Riley R."/>
            <person name="Labutti K."/>
            <person name="Andreopoulos B."/>
            <person name="Lipzen A."/>
            <person name="Chen C."/>
            <person name="Yanf M."/>
            <person name="Daum C."/>
            <person name="Ng V."/>
            <person name="Clum A."/>
            <person name="Steindorff A."/>
            <person name="Ohm R."/>
            <person name="Martin F."/>
            <person name="Silar P."/>
            <person name="Natvig D."/>
            <person name="Lalanne C."/>
            <person name="Gautier V."/>
            <person name="Ament-Velasquez S.L."/>
            <person name="Kruys A."/>
            <person name="Hutchinson M.I."/>
            <person name="Powell A.J."/>
            <person name="Barry K."/>
            <person name="Miller A.N."/>
            <person name="Grigoriev I.V."/>
            <person name="Debuchy R."/>
            <person name="Gladieux P."/>
            <person name="Thoren M.H."/>
            <person name="Johannesson H."/>
        </authorList>
    </citation>
    <scope>NUCLEOTIDE SEQUENCE</scope>
    <source>
        <strain evidence="3">PSN324</strain>
    </source>
</reference>
<gene>
    <name evidence="3" type="ORF">QBC42DRAFT_186588</name>
</gene>
<dbReference type="PANTHER" id="PTHR34706:SF3">
    <property type="entry name" value="ANKYRIN REPEAT PROTEIN (AFU_ORTHOLOGUE AFUA_7G06200)"/>
    <property type="match status" value="1"/>
</dbReference>
<evidence type="ECO:0000313" key="4">
    <source>
        <dbReference type="Proteomes" id="UP001321749"/>
    </source>
</evidence>
<name>A0AAV9HBL7_9PEZI</name>
<comment type="caution">
    <text evidence="3">The sequence shown here is derived from an EMBL/GenBank/DDBJ whole genome shotgun (WGS) entry which is preliminary data.</text>
</comment>
<evidence type="ECO:0000313" key="3">
    <source>
        <dbReference type="EMBL" id="KAK4458192.1"/>
    </source>
</evidence>
<dbReference type="SUPFAM" id="SSF48403">
    <property type="entry name" value="Ankyrin repeat"/>
    <property type="match status" value="1"/>
</dbReference>
<organism evidence="3 4">
    <name type="scientific">Cladorrhinum samala</name>
    <dbReference type="NCBI Taxonomy" id="585594"/>
    <lineage>
        <taxon>Eukaryota</taxon>
        <taxon>Fungi</taxon>
        <taxon>Dikarya</taxon>
        <taxon>Ascomycota</taxon>
        <taxon>Pezizomycotina</taxon>
        <taxon>Sordariomycetes</taxon>
        <taxon>Sordariomycetidae</taxon>
        <taxon>Sordariales</taxon>
        <taxon>Podosporaceae</taxon>
        <taxon>Cladorrhinum</taxon>
    </lineage>
</organism>
<dbReference type="Proteomes" id="UP001321749">
    <property type="component" value="Unassembled WGS sequence"/>
</dbReference>
<evidence type="ECO:0000256" key="1">
    <source>
        <dbReference type="PROSITE-ProRule" id="PRU00023"/>
    </source>
</evidence>
<feature type="region of interest" description="Disordered" evidence="2">
    <location>
        <begin position="202"/>
        <end position="222"/>
    </location>
</feature>
<feature type="repeat" description="ANK" evidence="1">
    <location>
        <begin position="19"/>
        <end position="51"/>
    </location>
</feature>
<accession>A0AAV9HBL7</accession>
<dbReference type="Gene3D" id="1.25.40.20">
    <property type="entry name" value="Ankyrin repeat-containing domain"/>
    <property type="match status" value="1"/>
</dbReference>
<dbReference type="PANTHER" id="PTHR34706">
    <property type="entry name" value="SLR1338 PROTEIN"/>
    <property type="match status" value="1"/>
</dbReference>
<dbReference type="AlphaFoldDB" id="A0AAV9HBL7"/>
<proteinExistence type="predicted"/>
<dbReference type="PROSITE" id="PS50088">
    <property type="entry name" value="ANK_REPEAT"/>
    <property type="match status" value="1"/>
</dbReference>